<evidence type="ECO:0000256" key="1">
    <source>
        <dbReference type="ARBA" id="ARBA00022679"/>
    </source>
</evidence>
<dbReference type="SUPFAM" id="SSF53756">
    <property type="entry name" value="UDP-Glycosyltransferase/glycogen phosphorylase"/>
    <property type="match status" value="1"/>
</dbReference>
<proteinExistence type="predicted"/>
<dbReference type="PANTHER" id="PTHR46401:SF2">
    <property type="entry name" value="GLYCOSYLTRANSFERASE WBBK-RELATED"/>
    <property type="match status" value="1"/>
</dbReference>
<dbReference type="RefSeq" id="WP_310013844.1">
    <property type="nucleotide sequence ID" value="NZ_JAVDQT010000004.1"/>
</dbReference>
<evidence type="ECO:0000313" key="4">
    <source>
        <dbReference type="Proteomes" id="UP001184614"/>
    </source>
</evidence>
<accession>A0ABU1MB14</accession>
<keyword evidence="4" id="KW-1185">Reference proteome</keyword>
<comment type="caution">
    <text evidence="3">The sequence shown here is derived from an EMBL/GenBank/DDBJ whole genome shotgun (WGS) entry which is preliminary data.</text>
</comment>
<organism evidence="3 4">
    <name type="scientific">Brucella pseudogrignonensis</name>
    <dbReference type="NCBI Taxonomy" id="419475"/>
    <lineage>
        <taxon>Bacteria</taxon>
        <taxon>Pseudomonadati</taxon>
        <taxon>Pseudomonadota</taxon>
        <taxon>Alphaproteobacteria</taxon>
        <taxon>Hyphomicrobiales</taxon>
        <taxon>Brucellaceae</taxon>
        <taxon>Brucella/Ochrobactrum group</taxon>
        <taxon>Brucella</taxon>
    </lineage>
</organism>
<dbReference type="EMBL" id="JAVDQT010000004">
    <property type="protein sequence ID" value="MDR6433238.1"/>
    <property type="molecule type" value="Genomic_DNA"/>
</dbReference>
<feature type="domain" description="Glycosyl transferase family 1" evidence="2">
    <location>
        <begin position="190"/>
        <end position="341"/>
    </location>
</feature>
<dbReference type="Proteomes" id="UP001184614">
    <property type="component" value="Unassembled WGS sequence"/>
</dbReference>
<evidence type="ECO:0000259" key="2">
    <source>
        <dbReference type="Pfam" id="PF00534"/>
    </source>
</evidence>
<dbReference type="Gene3D" id="3.40.50.2000">
    <property type="entry name" value="Glycogen Phosphorylase B"/>
    <property type="match status" value="2"/>
</dbReference>
<reference evidence="3 4" key="1">
    <citation type="submission" date="2023-07" db="EMBL/GenBank/DDBJ databases">
        <title>Sorghum-associated microbial communities from plants grown in Nebraska, USA.</title>
        <authorList>
            <person name="Schachtman D."/>
        </authorList>
    </citation>
    <scope>NUCLEOTIDE SEQUENCE [LARGE SCALE GENOMIC DNA]</scope>
    <source>
        <strain evidence="3 4">DS1730</strain>
    </source>
</reference>
<keyword evidence="1" id="KW-0808">Transferase</keyword>
<name>A0ABU1MB14_9HYPH</name>
<sequence>MNPRVLIVTTEAPDVLFSGLGFFNEIFWAELKKRQYPFKVLYLNNQKTRPSKMADYEIMLKPELPFDSSPEALSLNLAWSTSEKIKPILEDYNPDIISVHENSAIMPFYFHLDRVQFTLHSSYIGMQHYLSKTQRGLQHYWEQRIAVRQSGSVVMHSEWAFQSILNHVSADIVKPHIFPIGVNFPDYPQKKTRHPENKIVVSFFGRFTDIVKNFQIFREAINTLPPKLREIIEPRVYGPENIPPYMEKEGFKGLTYVQGDAKRKAFSETDIVVFPSSQESYGIVGLEALLSNCALIATPGLGMDSYIQKEFSCQPNTHDIQNKIIEYITDIKRLRKLQNEGFLRETVNQEKFKIASMVDSYIDVWKSHKDKLNG</sequence>
<protein>
    <submittedName>
        <fullName evidence="3">Glycosyltransferase involved in cell wall biosynthesis</fullName>
    </submittedName>
</protein>
<dbReference type="CDD" id="cd03801">
    <property type="entry name" value="GT4_PimA-like"/>
    <property type="match status" value="1"/>
</dbReference>
<dbReference type="InterPro" id="IPR001296">
    <property type="entry name" value="Glyco_trans_1"/>
</dbReference>
<evidence type="ECO:0000313" key="3">
    <source>
        <dbReference type="EMBL" id="MDR6433238.1"/>
    </source>
</evidence>
<gene>
    <name evidence="3" type="ORF">J2782_002984</name>
</gene>
<dbReference type="Pfam" id="PF00534">
    <property type="entry name" value="Glycos_transf_1"/>
    <property type="match status" value="1"/>
</dbReference>
<dbReference type="PANTHER" id="PTHR46401">
    <property type="entry name" value="GLYCOSYLTRANSFERASE WBBK-RELATED"/>
    <property type="match status" value="1"/>
</dbReference>